<dbReference type="SUPFAM" id="SSF82171">
    <property type="entry name" value="DPP6 N-terminal domain-like"/>
    <property type="match status" value="1"/>
</dbReference>
<proteinExistence type="predicted"/>
<accession>A0A840NGG5</accession>
<sequence>MSAPAPIRPATLAVARSNFGFSPDGREIACVRTSAEASTLELWSFAARGARPHVLRSRRFGQIPGKIRPSEPELIHHSKAVDPYAQVLPLGDGRVLLLTERGDLAELELIAPPVPRTHILGQVRAADGYLLPSPSAAQLGFLVAREDPEQTAVWRLTDGPPGVEPLVRLPGAASGGVWLDTDADLLALNLSRPGHAVEGVLADLRRGSWQPLFSLSPGSDDRILLHHQRSKLLLVRSTSTGADRVGWVLLDGAGSVRFPDRLCPTHIPLTVDDGGQRVLLRRESGALSALDLYSPRDDKLTALTLPPGRTGDQAHLNGRTVRVPFSSPARPSTLVTVSPSGSCSAIPEEPGPEQPPWASADLLRLGGGIEAIVYGGAKWRSCEHVVLALHHTEGALWRWEFHPLFQDLAAVGVAVIAPNHRAEDGKWGGPDLAGVISLGHHLRSQRPGLPGPILLGGGHGGRLALQAAGSTPGLWSACVALAPLLTDDDELARGMEANTAPVLLVHGTGDETVPVGRARTLRRRLAGPSVAGPAFRYFEVDAGHDAVAAVDRGTLREKVVAFCRSGLAPSPGVR</sequence>
<keyword evidence="2" id="KW-1185">Reference proteome</keyword>
<dbReference type="AlphaFoldDB" id="A0A840NGG5"/>
<dbReference type="InterPro" id="IPR029058">
    <property type="entry name" value="AB_hydrolase_fold"/>
</dbReference>
<organism evidence="1 2">
    <name type="scientific">Saccharopolyspora gloriosae</name>
    <dbReference type="NCBI Taxonomy" id="455344"/>
    <lineage>
        <taxon>Bacteria</taxon>
        <taxon>Bacillati</taxon>
        <taxon>Actinomycetota</taxon>
        <taxon>Actinomycetes</taxon>
        <taxon>Pseudonocardiales</taxon>
        <taxon>Pseudonocardiaceae</taxon>
        <taxon>Saccharopolyspora</taxon>
    </lineage>
</organism>
<evidence type="ECO:0000313" key="1">
    <source>
        <dbReference type="EMBL" id="MBB5069175.1"/>
    </source>
</evidence>
<dbReference type="SUPFAM" id="SSF53474">
    <property type="entry name" value="alpha/beta-Hydrolases"/>
    <property type="match status" value="1"/>
</dbReference>
<dbReference type="Gene3D" id="3.40.50.1820">
    <property type="entry name" value="alpha/beta hydrolase"/>
    <property type="match status" value="1"/>
</dbReference>
<dbReference type="Proteomes" id="UP000580474">
    <property type="component" value="Unassembled WGS sequence"/>
</dbReference>
<evidence type="ECO:0000313" key="2">
    <source>
        <dbReference type="Proteomes" id="UP000580474"/>
    </source>
</evidence>
<dbReference type="RefSeq" id="WP_184478897.1">
    <property type="nucleotide sequence ID" value="NZ_JACHIV010000001.1"/>
</dbReference>
<evidence type="ECO:0008006" key="3">
    <source>
        <dbReference type="Google" id="ProtNLM"/>
    </source>
</evidence>
<comment type="caution">
    <text evidence="1">The sequence shown here is derived from an EMBL/GenBank/DDBJ whole genome shotgun (WGS) entry which is preliminary data.</text>
</comment>
<gene>
    <name evidence="1" type="ORF">BJ969_002263</name>
</gene>
<dbReference type="EMBL" id="JACHIV010000001">
    <property type="protein sequence ID" value="MBB5069175.1"/>
    <property type="molecule type" value="Genomic_DNA"/>
</dbReference>
<reference evidence="1 2" key="1">
    <citation type="submission" date="2020-08" db="EMBL/GenBank/DDBJ databases">
        <title>Sequencing the genomes of 1000 actinobacteria strains.</title>
        <authorList>
            <person name="Klenk H.-P."/>
        </authorList>
    </citation>
    <scope>NUCLEOTIDE SEQUENCE [LARGE SCALE GENOMIC DNA]</scope>
    <source>
        <strain evidence="1 2">DSM 45582</strain>
    </source>
</reference>
<protein>
    <recommendedName>
        <fullName evidence="3">Peptidase S9 prolyl oligopeptidase catalytic domain-containing protein</fullName>
    </recommendedName>
</protein>
<name>A0A840NGG5_9PSEU</name>